<keyword evidence="1" id="KW-0812">Transmembrane</keyword>
<evidence type="ECO:0000313" key="2">
    <source>
        <dbReference type="EMBL" id="MBW7459262.1"/>
    </source>
</evidence>
<reference evidence="2 3" key="1">
    <citation type="submission" date="2021-07" db="EMBL/GenBank/DDBJ databases">
        <title>Paenibacillus radiodurans sp. nov., isolated from the southeastern edge of Tengger Desert.</title>
        <authorList>
            <person name="Zhang G."/>
        </authorList>
    </citation>
    <scope>NUCLEOTIDE SEQUENCE [LARGE SCALE GENOMIC DNA]</scope>
    <source>
        <strain evidence="2 3">CCM 7311</strain>
    </source>
</reference>
<dbReference type="Proteomes" id="UP001519887">
    <property type="component" value="Unassembled WGS sequence"/>
</dbReference>
<dbReference type="EMBL" id="JAHZIK010001557">
    <property type="protein sequence ID" value="MBW7459262.1"/>
    <property type="molecule type" value="Genomic_DNA"/>
</dbReference>
<keyword evidence="1" id="KW-1133">Transmembrane helix</keyword>
<protein>
    <submittedName>
        <fullName evidence="2">Two-component sensor histidine kinase</fullName>
    </submittedName>
</protein>
<sequence length="343" mass="38983">MGLRRGYRNYVSNNLFVKMILIFSAIAVLTIMTLSYFTFYFMSRSIVQSELTNQKNAMERVDRYIAAKHDSVQLMVQNIYRDQQLSDNMTYLLKHSFQEYVNRRLDQFMGSQNSSTDGIAYLKNMIEDDQDMENLLLYSTEKQFLYVQSQRNTSRLITTNPSRSFIPDAMALQNGNISVPNEWVRKTINQPDTRLYSVQSSINDLGTLKAVGQLIVYFNSDSILQAISGYEKDFHGYILVLASEGGVIFDSSGNYYGTTYPYADKLNSLNISGELEQDSYISTLTPNNLGYVVVGVAPKQEVAESYRTLRNLILFVSAACILVAVIVPSLVVINFAKRTNRII</sequence>
<feature type="non-terminal residue" evidence="2">
    <location>
        <position position="343"/>
    </location>
</feature>
<evidence type="ECO:0000256" key="1">
    <source>
        <dbReference type="SAM" id="Phobius"/>
    </source>
</evidence>
<keyword evidence="3" id="KW-1185">Reference proteome</keyword>
<evidence type="ECO:0000313" key="3">
    <source>
        <dbReference type="Proteomes" id="UP001519887"/>
    </source>
</evidence>
<keyword evidence="2" id="KW-0418">Kinase</keyword>
<proteinExistence type="predicted"/>
<dbReference type="GO" id="GO:0016301">
    <property type="term" value="F:kinase activity"/>
    <property type="evidence" value="ECO:0007669"/>
    <property type="project" value="UniProtKB-KW"/>
</dbReference>
<name>A0ABS7CEB2_9BACL</name>
<comment type="caution">
    <text evidence="2">The sequence shown here is derived from an EMBL/GenBank/DDBJ whole genome shotgun (WGS) entry which is preliminary data.</text>
</comment>
<accession>A0ABS7CEB2</accession>
<feature type="transmembrane region" description="Helical" evidence="1">
    <location>
        <begin position="312"/>
        <end position="336"/>
    </location>
</feature>
<organism evidence="2 3">
    <name type="scientific">Paenibacillus sepulcri</name>
    <dbReference type="NCBI Taxonomy" id="359917"/>
    <lineage>
        <taxon>Bacteria</taxon>
        <taxon>Bacillati</taxon>
        <taxon>Bacillota</taxon>
        <taxon>Bacilli</taxon>
        <taxon>Bacillales</taxon>
        <taxon>Paenibacillaceae</taxon>
        <taxon>Paenibacillus</taxon>
    </lineage>
</organism>
<gene>
    <name evidence="2" type="ORF">K0U00_34940</name>
</gene>
<keyword evidence="2" id="KW-0808">Transferase</keyword>
<keyword evidence="1" id="KW-0472">Membrane</keyword>
<feature type="transmembrane region" description="Helical" evidence="1">
    <location>
        <begin position="20"/>
        <end position="42"/>
    </location>
</feature>